<organism evidence="6 7">
    <name type="scientific">Brachybacterium equifaecis</name>
    <dbReference type="NCBI Taxonomy" id="2910770"/>
    <lineage>
        <taxon>Bacteria</taxon>
        <taxon>Bacillati</taxon>
        <taxon>Actinomycetota</taxon>
        <taxon>Actinomycetes</taxon>
        <taxon>Micrococcales</taxon>
        <taxon>Dermabacteraceae</taxon>
        <taxon>Brachybacterium</taxon>
    </lineage>
</organism>
<reference evidence="6" key="1">
    <citation type="submission" date="2022-02" db="EMBL/GenBank/DDBJ databases">
        <authorList>
            <person name="Lee M."/>
            <person name="Kim S.-J."/>
            <person name="Jung M.-Y."/>
        </authorList>
    </citation>
    <scope>NUCLEOTIDE SEQUENCE</scope>
    <source>
        <strain evidence="6">JHP9</strain>
    </source>
</reference>
<evidence type="ECO:0000313" key="6">
    <source>
        <dbReference type="EMBL" id="MCL6424468.1"/>
    </source>
</evidence>
<evidence type="ECO:0000256" key="2">
    <source>
        <dbReference type="ARBA" id="ARBA00022679"/>
    </source>
</evidence>
<feature type="domain" description="Malonyl-CoA:ACP transacylase (MAT)" evidence="5">
    <location>
        <begin position="5"/>
        <end position="311"/>
    </location>
</feature>
<keyword evidence="2" id="KW-0808">Transferase</keyword>
<dbReference type="Gene3D" id="3.40.366.10">
    <property type="entry name" value="Malonyl-Coenzyme A Acyl Carrier Protein, domain 2"/>
    <property type="match status" value="1"/>
</dbReference>
<keyword evidence="7" id="KW-1185">Reference proteome</keyword>
<dbReference type="InterPro" id="IPR050858">
    <property type="entry name" value="Mal-CoA-ACP_Trans/PKS_FabD"/>
</dbReference>
<dbReference type="RefSeq" id="WP_249738545.1">
    <property type="nucleotide sequence ID" value="NZ_JAKNCJ010000014.1"/>
</dbReference>
<comment type="caution">
    <text evidence="6">The sequence shown here is derived from an EMBL/GenBank/DDBJ whole genome shotgun (WGS) entry which is preliminary data.</text>
</comment>
<protein>
    <recommendedName>
        <fullName evidence="1">[acyl-carrier-protein] S-malonyltransferase</fullName>
        <ecNumber evidence="1">2.3.1.39</ecNumber>
    </recommendedName>
</protein>
<dbReference type="PANTHER" id="PTHR42681:SF1">
    <property type="entry name" value="MALONYL-COA-ACYL CARRIER PROTEIN TRANSACYLASE, MITOCHONDRIAL"/>
    <property type="match status" value="1"/>
</dbReference>
<accession>A0ABT0R3G1</accession>
<dbReference type="Gene3D" id="3.30.70.250">
    <property type="entry name" value="Malonyl-CoA ACP transacylase, ACP-binding"/>
    <property type="match status" value="1"/>
</dbReference>
<dbReference type="PANTHER" id="PTHR42681">
    <property type="entry name" value="MALONYL-COA-ACYL CARRIER PROTEIN TRANSACYLASE, MITOCHONDRIAL"/>
    <property type="match status" value="1"/>
</dbReference>
<evidence type="ECO:0000259" key="5">
    <source>
        <dbReference type="SMART" id="SM00827"/>
    </source>
</evidence>
<dbReference type="InterPro" id="IPR001227">
    <property type="entry name" value="Ac_transferase_dom_sf"/>
</dbReference>
<dbReference type="SUPFAM" id="SSF52151">
    <property type="entry name" value="FabD/lysophospholipase-like"/>
    <property type="match status" value="1"/>
</dbReference>
<evidence type="ECO:0000256" key="1">
    <source>
        <dbReference type="ARBA" id="ARBA00013258"/>
    </source>
</evidence>
<dbReference type="SMART" id="SM00827">
    <property type="entry name" value="PKS_AT"/>
    <property type="match status" value="1"/>
</dbReference>
<dbReference type="InterPro" id="IPR014043">
    <property type="entry name" value="Acyl_transferase_dom"/>
</dbReference>
<keyword evidence="3" id="KW-0012">Acyltransferase</keyword>
<proteinExistence type="predicted"/>
<gene>
    <name evidence="6" type="ORF">Bequi_13955</name>
</gene>
<evidence type="ECO:0000313" key="7">
    <source>
        <dbReference type="Proteomes" id="UP001203761"/>
    </source>
</evidence>
<dbReference type="InterPro" id="IPR016036">
    <property type="entry name" value="Malonyl_transacylase_ACP-bd"/>
</dbReference>
<name>A0ABT0R3G1_9MICO</name>
<comment type="catalytic activity">
    <reaction evidence="4">
        <text>holo-[ACP] + malonyl-CoA = malonyl-[ACP] + CoA</text>
        <dbReference type="Rhea" id="RHEA:41792"/>
        <dbReference type="Rhea" id="RHEA-COMP:9623"/>
        <dbReference type="Rhea" id="RHEA-COMP:9685"/>
        <dbReference type="ChEBI" id="CHEBI:57287"/>
        <dbReference type="ChEBI" id="CHEBI:57384"/>
        <dbReference type="ChEBI" id="CHEBI:64479"/>
        <dbReference type="ChEBI" id="CHEBI:78449"/>
        <dbReference type="EC" id="2.3.1.39"/>
    </reaction>
</comment>
<dbReference type="Proteomes" id="UP001203761">
    <property type="component" value="Unassembled WGS sequence"/>
</dbReference>
<dbReference type="SUPFAM" id="SSF55048">
    <property type="entry name" value="Probable ACP-binding domain of malonyl-CoA ACP transacylase"/>
    <property type="match status" value="1"/>
</dbReference>
<dbReference type="EMBL" id="JAKNCJ010000014">
    <property type="protein sequence ID" value="MCL6424468.1"/>
    <property type="molecule type" value="Genomic_DNA"/>
</dbReference>
<dbReference type="Pfam" id="PF00698">
    <property type="entry name" value="Acyl_transf_1"/>
    <property type="match status" value="1"/>
</dbReference>
<dbReference type="InterPro" id="IPR016035">
    <property type="entry name" value="Acyl_Trfase/lysoPLipase"/>
</dbReference>
<sequence>MLAIVCPGQGAQKPGFLNDWLDLPGVRASLAAMSEHAGIDLVEHGTVSDADTIRDTAIAQPLLVAAGILAAQQLGADDHALHPARSADVLAGHSVGEVTAAALAGVLGEEDALRLVAVRSQAMARAAAAEPTGMAAVVGGDRDEVMAAIARHDLTPANINSAGQVVAAGAAESLAALREDAPAKARVIPLQVAGAFHTPFMAPAREELAAFAPELTAADPAPALRLLSNAGGQLVETGDRFVELIVQQVASPVDWEACMREFAEAGVTGILELAPAGTLVGLAKRELKGVALQSLNTPEDLEAARAFVREHSARLTDTPSALTEEN</sequence>
<dbReference type="EC" id="2.3.1.39" evidence="1"/>
<evidence type="ECO:0000256" key="3">
    <source>
        <dbReference type="ARBA" id="ARBA00023315"/>
    </source>
</evidence>
<evidence type="ECO:0000256" key="4">
    <source>
        <dbReference type="ARBA" id="ARBA00048462"/>
    </source>
</evidence>